<name>A0A8H3FR45_9LECA</name>
<feature type="region of interest" description="Disordered" evidence="1">
    <location>
        <begin position="27"/>
        <end position="94"/>
    </location>
</feature>
<dbReference type="EMBL" id="CAJPDQ010000032">
    <property type="protein sequence ID" value="CAF9929236.1"/>
    <property type="molecule type" value="Genomic_DNA"/>
</dbReference>
<feature type="signal peptide" evidence="2">
    <location>
        <begin position="1"/>
        <end position="20"/>
    </location>
</feature>
<evidence type="ECO:0000256" key="2">
    <source>
        <dbReference type="SAM" id="SignalP"/>
    </source>
</evidence>
<reference evidence="3" key="1">
    <citation type="submission" date="2021-03" db="EMBL/GenBank/DDBJ databases">
        <authorList>
            <person name="Tagirdzhanova G."/>
        </authorList>
    </citation>
    <scope>NUCLEOTIDE SEQUENCE</scope>
</reference>
<keyword evidence="2" id="KW-0732">Signal</keyword>
<gene>
    <name evidence="3" type="ORF">GOMPHAMPRED_005340</name>
</gene>
<evidence type="ECO:0000313" key="3">
    <source>
        <dbReference type="EMBL" id="CAF9929236.1"/>
    </source>
</evidence>
<accession>A0A8H3FR45</accession>
<evidence type="ECO:0000256" key="1">
    <source>
        <dbReference type="SAM" id="MobiDB-lite"/>
    </source>
</evidence>
<evidence type="ECO:0000313" key="4">
    <source>
        <dbReference type="Proteomes" id="UP000664169"/>
    </source>
</evidence>
<keyword evidence="4" id="KW-1185">Reference proteome</keyword>
<feature type="chain" id="PRO_5034477234" evidence="2">
    <location>
        <begin position="21"/>
        <end position="152"/>
    </location>
</feature>
<proteinExistence type="predicted"/>
<comment type="caution">
    <text evidence="3">The sequence shown here is derived from an EMBL/GenBank/DDBJ whole genome shotgun (WGS) entry which is preliminary data.</text>
</comment>
<dbReference type="Proteomes" id="UP000664169">
    <property type="component" value="Unassembled WGS sequence"/>
</dbReference>
<dbReference type="AlphaFoldDB" id="A0A8H3FR45"/>
<protein>
    <submittedName>
        <fullName evidence="3">Uncharacterized protein</fullName>
    </submittedName>
</protein>
<feature type="compositionally biased region" description="Gly residues" evidence="1">
    <location>
        <begin position="66"/>
        <end position="81"/>
    </location>
</feature>
<organism evidence="3 4">
    <name type="scientific">Gomphillus americanus</name>
    <dbReference type="NCBI Taxonomy" id="1940652"/>
    <lineage>
        <taxon>Eukaryota</taxon>
        <taxon>Fungi</taxon>
        <taxon>Dikarya</taxon>
        <taxon>Ascomycota</taxon>
        <taxon>Pezizomycotina</taxon>
        <taxon>Lecanoromycetes</taxon>
        <taxon>OSLEUM clade</taxon>
        <taxon>Ostropomycetidae</taxon>
        <taxon>Ostropales</taxon>
        <taxon>Graphidaceae</taxon>
        <taxon>Gomphilloideae</taxon>
        <taxon>Gomphillus</taxon>
    </lineage>
</organism>
<sequence length="152" mass="16316">MLVQYFALVAALLSVGGVAPRPKLGINTNVAPHKSPSPSPVDPQRAGWRNEDGTRRKSYSGSPVKIGGGFGGSHIQGGHSGAGTNPPPNTPNKRDLVHVLAKRAALDAALDAYDEIVARYAEPEPEAWVFDFEQGGFVEARSIDEDETLNWW</sequence>